<dbReference type="InterPro" id="IPR018763">
    <property type="entry name" value="DUF2334"/>
</dbReference>
<dbReference type="RefSeq" id="WP_104434251.1">
    <property type="nucleotide sequence ID" value="NZ_PTJA01000001.1"/>
</dbReference>
<evidence type="ECO:0000256" key="1">
    <source>
        <dbReference type="SAM" id="Phobius"/>
    </source>
</evidence>
<sequence length="531" mass="61371">MNCSMMYKKILFCIVGFLLISFASLGKTVSSLAEEVPKGDILIIYQDNADDNTKAAVEDLVKLLTFQSFKISYGPASWGMEYLDGFSYVICYDLEQSPPGFTSRLSRYEARSAIDGKMESPHILFIGNQYFKTYLDSTNRSDQYELLNSTVGQLQYSFYGSESKHGLVREDYFIFLKNSSYQNGIVTVDHKNGYFCAKDGRLTHIPVADRSSQLVRAAMTREVSKWKWPYNGNPHIFAQYILIDKVYPYEDPEKLLQAVKLMIERKIPFVISVMPMYVNGDYPSMTHFCEVLRFAQAGGGAVIINAPIDQMNPLDKEVMLDYLARAMTIYNKQGVYPLALEVPQNWMFHKDTIEIMSHFKTIFSSDEVDSYLSKEDMDHNEVYKDGHQWVGASIPVDDTNVSYLSVYSTAVPIGLDEDIEEIQRKVEVCQSSFVPLKSLWDVEHSYWLDKQLMTYKNGDLILNEKKMDLSFTPTVYPEQYNYRRNMLQRFSRDLTTQSRRLVIAVGLTSILFVFLIFWARLKNRKNYFFHD</sequence>
<keyword evidence="1" id="KW-1133">Transmembrane helix</keyword>
<proteinExistence type="predicted"/>
<keyword evidence="1" id="KW-0812">Transmembrane</keyword>
<keyword evidence="3" id="KW-1185">Reference proteome</keyword>
<organism evidence="2 3">
    <name type="scientific">Lacrimispora xylanisolvens</name>
    <dbReference type="NCBI Taxonomy" id="384636"/>
    <lineage>
        <taxon>Bacteria</taxon>
        <taxon>Bacillati</taxon>
        <taxon>Bacillota</taxon>
        <taxon>Clostridia</taxon>
        <taxon>Lachnospirales</taxon>
        <taxon>Lachnospiraceae</taxon>
        <taxon>Lacrimispora</taxon>
    </lineage>
</organism>
<gene>
    <name evidence="2" type="ORF">BXY41_101520</name>
</gene>
<reference evidence="2 3" key="1">
    <citation type="submission" date="2018-02" db="EMBL/GenBank/DDBJ databases">
        <title>Genomic Encyclopedia of Archaeal and Bacterial Type Strains, Phase II (KMG-II): from individual species to whole genera.</title>
        <authorList>
            <person name="Goeker M."/>
        </authorList>
    </citation>
    <scope>NUCLEOTIDE SEQUENCE [LARGE SCALE GENOMIC DNA]</scope>
    <source>
        <strain evidence="2 3">DSM 3808</strain>
    </source>
</reference>
<dbReference type="AlphaFoldDB" id="A0A2S6HZ58"/>
<name>A0A2S6HZ58_9FIRM</name>
<feature type="transmembrane region" description="Helical" evidence="1">
    <location>
        <begin position="501"/>
        <end position="519"/>
    </location>
</feature>
<dbReference type="EMBL" id="PTJA01000001">
    <property type="protein sequence ID" value="PPK83456.1"/>
    <property type="molecule type" value="Genomic_DNA"/>
</dbReference>
<evidence type="ECO:0000313" key="2">
    <source>
        <dbReference type="EMBL" id="PPK83456.1"/>
    </source>
</evidence>
<accession>A0A2S6HZ58</accession>
<evidence type="ECO:0000313" key="3">
    <source>
        <dbReference type="Proteomes" id="UP000237749"/>
    </source>
</evidence>
<keyword evidence="1" id="KW-0472">Membrane</keyword>
<dbReference type="Proteomes" id="UP000237749">
    <property type="component" value="Unassembled WGS sequence"/>
</dbReference>
<comment type="caution">
    <text evidence="2">The sequence shown here is derived from an EMBL/GenBank/DDBJ whole genome shotgun (WGS) entry which is preliminary data.</text>
</comment>
<dbReference type="Pfam" id="PF10096">
    <property type="entry name" value="DUF2334"/>
    <property type="match status" value="1"/>
</dbReference>
<protein>
    <submittedName>
        <fullName evidence="2">Uncharacterized protein DUF2334</fullName>
    </submittedName>
</protein>